<protein>
    <submittedName>
        <fullName evidence="2">Sugar transferase, PEP-CTERM/EpsH1 system associated</fullName>
    </submittedName>
</protein>
<evidence type="ECO:0000313" key="3">
    <source>
        <dbReference type="Proteomes" id="UP000249008"/>
    </source>
</evidence>
<dbReference type="SUPFAM" id="SSF53756">
    <property type="entry name" value="UDP-Glycosyltransferase/glycogen phosphorylase"/>
    <property type="match status" value="1"/>
</dbReference>
<dbReference type="AlphaFoldDB" id="A0AAX2JDM6"/>
<dbReference type="KEGG" id="ful:C4N20_04115"/>
<accession>A0AAX2JDM6</accession>
<keyword evidence="1 2" id="KW-0808">Transferase</keyword>
<evidence type="ECO:0000256" key="1">
    <source>
        <dbReference type="ARBA" id="ARBA00022679"/>
    </source>
</evidence>
<reference evidence="2 3" key="1">
    <citation type="submission" date="2018-06" db="EMBL/GenBank/DDBJ databases">
        <authorList>
            <consortium name="Pathogen Informatics"/>
            <person name="Doyle S."/>
        </authorList>
    </citation>
    <scope>NUCLEOTIDE SEQUENCE [LARGE SCALE GENOMIC DNA]</scope>
    <source>
        <strain evidence="2 3">NCTC12112</strain>
    </source>
</reference>
<dbReference type="EMBL" id="LS483487">
    <property type="protein sequence ID" value="SQJ12424.1"/>
    <property type="molecule type" value="Genomic_DNA"/>
</dbReference>
<dbReference type="Pfam" id="PF13692">
    <property type="entry name" value="Glyco_trans_1_4"/>
    <property type="match status" value="1"/>
</dbReference>
<dbReference type="PANTHER" id="PTHR46401">
    <property type="entry name" value="GLYCOSYLTRANSFERASE WBBK-RELATED"/>
    <property type="match status" value="1"/>
</dbReference>
<dbReference type="PANTHER" id="PTHR46401:SF2">
    <property type="entry name" value="GLYCOSYLTRANSFERASE WBBK-RELATED"/>
    <property type="match status" value="1"/>
</dbReference>
<name>A0AAX2JDM6_9FUSO</name>
<dbReference type="Proteomes" id="UP000249008">
    <property type="component" value="Chromosome 1"/>
</dbReference>
<dbReference type="GeneID" id="78453981"/>
<proteinExistence type="predicted"/>
<sequence length="390" mass="45142">MKEILFITNRLKKDNKSGGYLGSKRNLENIVTIFGKEKVDIYDVISKNIFSRIVSITFFNRLESSSLIIENKIIKKIEIENYNIIFLDNSGFGYLAEKIKKKFPEKKIIIFCHDINYCFFSSILIEYKKDKFNLKSFFRILKAKKEIFNAKINENKSFKNSDKIITLNSRDTKLLEKEYGYKSNAEIEVTLPIPKIEKELKKLFNSVEFNLLFVGTASLKPNLNGVEFFIKNVLEGVEADLYIVGKGMEKYKEKFEKLNKKVKVIGTVENLDNYYLDADAVIAPIFAGGGMKVKTGEALSYGKTIFGTIESFQGYEMDYDKVGGICNSSKEFIEKINNYIKYWKNNGMPKINKYTNEIFIEKYSYNSSIKKFKKLFEELEVKGNTNDNTI</sequence>
<organism evidence="2 3">
    <name type="scientific">Fusobacterium ulcerans</name>
    <dbReference type="NCBI Taxonomy" id="861"/>
    <lineage>
        <taxon>Bacteria</taxon>
        <taxon>Fusobacteriati</taxon>
        <taxon>Fusobacteriota</taxon>
        <taxon>Fusobacteriia</taxon>
        <taxon>Fusobacteriales</taxon>
        <taxon>Fusobacteriaceae</taxon>
        <taxon>Fusobacterium</taxon>
    </lineage>
</organism>
<dbReference type="GO" id="GO:0009103">
    <property type="term" value="P:lipopolysaccharide biosynthetic process"/>
    <property type="evidence" value="ECO:0007669"/>
    <property type="project" value="TreeGrafter"/>
</dbReference>
<dbReference type="Gene3D" id="3.40.50.2000">
    <property type="entry name" value="Glycogen Phosphorylase B"/>
    <property type="match status" value="2"/>
</dbReference>
<dbReference type="GO" id="GO:0016757">
    <property type="term" value="F:glycosyltransferase activity"/>
    <property type="evidence" value="ECO:0007669"/>
    <property type="project" value="TreeGrafter"/>
</dbReference>
<evidence type="ECO:0000313" key="2">
    <source>
        <dbReference type="EMBL" id="SQJ12424.1"/>
    </source>
</evidence>
<dbReference type="RefSeq" id="WP_005980594.1">
    <property type="nucleotide sequence ID" value="NZ_CABKNW010000005.1"/>
</dbReference>
<gene>
    <name evidence="2" type="ORF">NCTC12112_02706</name>
</gene>